<feature type="transmembrane region" description="Helical" evidence="9">
    <location>
        <begin position="112"/>
        <end position="135"/>
    </location>
</feature>
<dbReference type="InterPro" id="IPR007387">
    <property type="entry name" value="TRAP_DctQ"/>
</dbReference>
<evidence type="ECO:0000256" key="6">
    <source>
        <dbReference type="ARBA" id="ARBA00022989"/>
    </source>
</evidence>
<dbReference type="PANTHER" id="PTHR35011">
    <property type="entry name" value="2,3-DIKETO-L-GULONATE TRAP TRANSPORTER SMALL PERMEASE PROTEIN YIAM"/>
    <property type="match status" value="1"/>
</dbReference>
<dbReference type="GO" id="GO:0022857">
    <property type="term" value="F:transmembrane transporter activity"/>
    <property type="evidence" value="ECO:0007669"/>
    <property type="project" value="UniProtKB-UniRule"/>
</dbReference>
<name>A0A3M8Q8G9_9GAMM</name>
<reference evidence="11 12" key="1">
    <citation type="journal article" date="2012" name="Int. J. Syst. Evol. Microbiol.">
        <title>Marinomonas hwangdonensis sp. nov., isolated from seawater.</title>
        <authorList>
            <person name="Jung Y.T."/>
            <person name="Oh T.K."/>
            <person name="Yoon J.H."/>
        </authorList>
    </citation>
    <scope>NUCLEOTIDE SEQUENCE [LARGE SCALE GENOMIC DNA]</scope>
    <source>
        <strain evidence="11 12">HDW-15</strain>
    </source>
</reference>
<dbReference type="EMBL" id="RIZG01000003">
    <property type="protein sequence ID" value="RNF51584.1"/>
    <property type="molecule type" value="Genomic_DNA"/>
</dbReference>
<feature type="transmembrane region" description="Helical" evidence="9">
    <location>
        <begin position="41"/>
        <end position="63"/>
    </location>
</feature>
<sequence length="191" mass="21492">MNNNEQPNVTSEEPNAAIFDNLNNITFDNELDRWIDKVGGYVSYLFIISVAISFYEIVSRYFFNAPTIWVHESTTMICALCMAYGGSYCLARNTHISIRMVYESVSQRVRNWLDVLNGVLSVFFCSLIAYAGYIMTNKALFTPSGLFRLETSGSAWNPATPAIVKTGLFIILVLMTVQSILRLISAIKKAR</sequence>
<comment type="similarity">
    <text evidence="8 9">Belongs to the TRAP transporter small permease family.</text>
</comment>
<feature type="domain" description="Tripartite ATP-independent periplasmic transporters DctQ component" evidence="10">
    <location>
        <begin position="50"/>
        <end position="187"/>
    </location>
</feature>
<comment type="function">
    <text evidence="9">Part of the tripartite ATP-independent periplasmic (TRAP) transport system.</text>
</comment>
<dbReference type="Proteomes" id="UP000280507">
    <property type="component" value="Unassembled WGS sequence"/>
</dbReference>
<evidence type="ECO:0000256" key="3">
    <source>
        <dbReference type="ARBA" id="ARBA00022475"/>
    </source>
</evidence>
<comment type="subcellular location">
    <subcellularLocation>
        <location evidence="1 9">Cell inner membrane</location>
        <topology evidence="1 9">Multi-pass membrane protein</topology>
    </subcellularLocation>
</comment>
<keyword evidence="2 9" id="KW-0813">Transport</keyword>
<dbReference type="OrthoDB" id="8559033at2"/>
<feature type="transmembrane region" description="Helical" evidence="9">
    <location>
        <begin position="162"/>
        <end position="184"/>
    </location>
</feature>
<evidence type="ECO:0000259" key="10">
    <source>
        <dbReference type="Pfam" id="PF04290"/>
    </source>
</evidence>
<gene>
    <name evidence="11" type="ORF">EBI00_06735</name>
</gene>
<keyword evidence="4 9" id="KW-0997">Cell inner membrane</keyword>
<organism evidence="11 12">
    <name type="scientific">Marinomonas hwangdonensis</name>
    <dbReference type="NCBI Taxonomy" id="1053647"/>
    <lineage>
        <taxon>Bacteria</taxon>
        <taxon>Pseudomonadati</taxon>
        <taxon>Pseudomonadota</taxon>
        <taxon>Gammaproteobacteria</taxon>
        <taxon>Oceanospirillales</taxon>
        <taxon>Oceanospirillaceae</taxon>
        <taxon>Marinomonas</taxon>
    </lineage>
</organism>
<dbReference type="InterPro" id="IPR055348">
    <property type="entry name" value="DctQ"/>
</dbReference>
<evidence type="ECO:0000256" key="7">
    <source>
        <dbReference type="ARBA" id="ARBA00023136"/>
    </source>
</evidence>
<dbReference type="GO" id="GO:0005886">
    <property type="term" value="C:plasma membrane"/>
    <property type="evidence" value="ECO:0007669"/>
    <property type="project" value="UniProtKB-SubCell"/>
</dbReference>
<proteinExistence type="inferred from homology"/>
<evidence type="ECO:0000256" key="8">
    <source>
        <dbReference type="ARBA" id="ARBA00038436"/>
    </source>
</evidence>
<protein>
    <recommendedName>
        <fullName evidence="9">TRAP transporter small permease protein</fullName>
    </recommendedName>
</protein>
<evidence type="ECO:0000256" key="1">
    <source>
        <dbReference type="ARBA" id="ARBA00004429"/>
    </source>
</evidence>
<dbReference type="RefSeq" id="WP_123095156.1">
    <property type="nucleotide sequence ID" value="NZ_RIZG01000003.1"/>
</dbReference>
<accession>A0A3M8Q8G9</accession>
<keyword evidence="7 9" id="KW-0472">Membrane</keyword>
<dbReference type="PANTHER" id="PTHR35011:SF4">
    <property type="entry name" value="SLL1102 PROTEIN"/>
    <property type="match status" value="1"/>
</dbReference>
<comment type="caution">
    <text evidence="11">The sequence shown here is derived from an EMBL/GenBank/DDBJ whole genome shotgun (WGS) entry which is preliminary data.</text>
</comment>
<evidence type="ECO:0000256" key="5">
    <source>
        <dbReference type="ARBA" id="ARBA00022692"/>
    </source>
</evidence>
<evidence type="ECO:0000313" key="11">
    <source>
        <dbReference type="EMBL" id="RNF51584.1"/>
    </source>
</evidence>
<dbReference type="AlphaFoldDB" id="A0A3M8Q8G9"/>
<feature type="transmembrane region" description="Helical" evidence="9">
    <location>
        <begin position="69"/>
        <end position="91"/>
    </location>
</feature>
<keyword evidence="5 9" id="KW-0812">Transmembrane</keyword>
<dbReference type="Pfam" id="PF04290">
    <property type="entry name" value="DctQ"/>
    <property type="match status" value="1"/>
</dbReference>
<evidence type="ECO:0000313" key="12">
    <source>
        <dbReference type="Proteomes" id="UP000280507"/>
    </source>
</evidence>
<keyword evidence="6 9" id="KW-1133">Transmembrane helix</keyword>
<keyword evidence="12" id="KW-1185">Reference proteome</keyword>
<keyword evidence="3" id="KW-1003">Cell membrane</keyword>
<evidence type="ECO:0000256" key="9">
    <source>
        <dbReference type="RuleBase" id="RU369079"/>
    </source>
</evidence>
<evidence type="ECO:0000256" key="2">
    <source>
        <dbReference type="ARBA" id="ARBA00022448"/>
    </source>
</evidence>
<comment type="subunit">
    <text evidence="9">The complex comprises the extracytoplasmic solute receptor protein and the two transmembrane proteins.</text>
</comment>
<evidence type="ECO:0000256" key="4">
    <source>
        <dbReference type="ARBA" id="ARBA00022519"/>
    </source>
</evidence>